<evidence type="ECO:0000313" key="3">
    <source>
        <dbReference type="Proteomes" id="UP000017836"/>
    </source>
</evidence>
<proteinExistence type="predicted"/>
<keyword evidence="3" id="KW-1185">Reference proteome</keyword>
<dbReference type="HOGENOM" id="CLU_1241595_0_0_1"/>
<dbReference type="EMBL" id="KI392614">
    <property type="protein sequence ID" value="ERN12689.1"/>
    <property type="molecule type" value="Genomic_DNA"/>
</dbReference>
<name>W1PXJ8_AMBTC</name>
<evidence type="ECO:0000256" key="1">
    <source>
        <dbReference type="SAM" id="Coils"/>
    </source>
</evidence>
<dbReference type="AlphaFoldDB" id="W1PXJ8"/>
<sequence length="223" mass="24977">MAANWIGKLDRPGCNGGMDNVVDRPGCNCGIDNGVDWPGCNGGFDDFVWLALQHSLTDLGMEQGDPTHSICSDHVSTYMFKEKATLLVLEEDLVVGVHACVALLLPLALGKSSDHLSRTLVFHFLERIYERPYAMSILKFGKDKKGSNLVPALYSKYLLKATKLRTSSIKVEQTTFMQLQKILEKLNEENSRKAISLEILEQTVEFRRIKNKMTVGKEATVLW</sequence>
<evidence type="ECO:0000313" key="2">
    <source>
        <dbReference type="EMBL" id="ERN12689.1"/>
    </source>
</evidence>
<feature type="coiled-coil region" evidence="1">
    <location>
        <begin position="169"/>
        <end position="203"/>
    </location>
</feature>
<accession>W1PXJ8</accession>
<organism evidence="2 3">
    <name type="scientific">Amborella trichopoda</name>
    <dbReference type="NCBI Taxonomy" id="13333"/>
    <lineage>
        <taxon>Eukaryota</taxon>
        <taxon>Viridiplantae</taxon>
        <taxon>Streptophyta</taxon>
        <taxon>Embryophyta</taxon>
        <taxon>Tracheophyta</taxon>
        <taxon>Spermatophyta</taxon>
        <taxon>Magnoliopsida</taxon>
        <taxon>Amborellales</taxon>
        <taxon>Amborellaceae</taxon>
        <taxon>Amborella</taxon>
    </lineage>
</organism>
<dbReference type="Gramene" id="ERN12689">
    <property type="protein sequence ID" value="ERN12689"/>
    <property type="gene ID" value="AMTR_s00025p00248280"/>
</dbReference>
<keyword evidence="1" id="KW-0175">Coiled coil</keyword>
<reference evidence="3" key="1">
    <citation type="journal article" date="2013" name="Science">
        <title>The Amborella genome and the evolution of flowering plants.</title>
        <authorList>
            <consortium name="Amborella Genome Project"/>
        </authorList>
    </citation>
    <scope>NUCLEOTIDE SEQUENCE [LARGE SCALE GENOMIC DNA]</scope>
</reference>
<protein>
    <submittedName>
        <fullName evidence="2">Uncharacterized protein</fullName>
    </submittedName>
</protein>
<dbReference type="Proteomes" id="UP000017836">
    <property type="component" value="Unassembled WGS sequence"/>
</dbReference>
<gene>
    <name evidence="2" type="ORF">AMTR_s00025p00248280</name>
</gene>